<dbReference type="EMBL" id="JACGWZ010000001">
    <property type="protein sequence ID" value="MBA8823163.1"/>
    <property type="molecule type" value="Genomic_DNA"/>
</dbReference>
<comment type="caution">
    <text evidence="1">The sequence shown here is derived from an EMBL/GenBank/DDBJ whole genome shotgun (WGS) entry which is preliminary data.</text>
</comment>
<dbReference type="Proteomes" id="UP000569329">
    <property type="component" value="Unassembled WGS sequence"/>
</dbReference>
<evidence type="ECO:0008006" key="3">
    <source>
        <dbReference type="Google" id="ProtNLM"/>
    </source>
</evidence>
<sequence length="75" mass="8489">MFILFGLRSSTRRLAVVMRYCSVCGGTFAAALDKVVTKFSLFFVPLLPVRVRRTLTCTRCATTSRVSKEQAQRLR</sequence>
<proteinExistence type="predicted"/>
<accession>A0A839DQ16</accession>
<reference evidence="1 2" key="1">
    <citation type="submission" date="2020-07" db="EMBL/GenBank/DDBJ databases">
        <title>Sequencing the genomes of 1000 actinobacteria strains.</title>
        <authorList>
            <person name="Klenk H.-P."/>
        </authorList>
    </citation>
    <scope>NUCLEOTIDE SEQUENCE [LARGE SCALE GENOMIC DNA]</scope>
    <source>
        <strain evidence="1 2">DSM 45975</strain>
    </source>
</reference>
<gene>
    <name evidence="1" type="ORF">FHX42_000492</name>
</gene>
<protein>
    <recommendedName>
        <fullName evidence="3">Zinc-ribbon domain-containing protein</fullName>
    </recommendedName>
</protein>
<dbReference type="AlphaFoldDB" id="A0A839DQ16"/>
<evidence type="ECO:0000313" key="1">
    <source>
        <dbReference type="EMBL" id="MBA8823163.1"/>
    </source>
</evidence>
<organism evidence="1 2">
    <name type="scientific">Halosaccharopolyspora lacisalsi</name>
    <dbReference type="NCBI Taxonomy" id="1000566"/>
    <lineage>
        <taxon>Bacteria</taxon>
        <taxon>Bacillati</taxon>
        <taxon>Actinomycetota</taxon>
        <taxon>Actinomycetes</taxon>
        <taxon>Pseudonocardiales</taxon>
        <taxon>Pseudonocardiaceae</taxon>
        <taxon>Halosaccharopolyspora</taxon>
    </lineage>
</organism>
<keyword evidence="2" id="KW-1185">Reference proteome</keyword>
<evidence type="ECO:0000313" key="2">
    <source>
        <dbReference type="Proteomes" id="UP000569329"/>
    </source>
</evidence>
<dbReference type="RefSeq" id="WP_220479449.1">
    <property type="nucleotide sequence ID" value="NZ_JACGWZ010000001.1"/>
</dbReference>
<name>A0A839DQ16_9PSEU</name>